<keyword evidence="3" id="KW-0547">Nucleotide-binding</keyword>
<dbReference type="SUPFAM" id="SSF81923">
    <property type="entry name" value="Double Clp-N motif"/>
    <property type="match status" value="1"/>
</dbReference>
<name>U5QPI8_GLOK1</name>
<evidence type="ECO:0000313" key="3">
    <source>
        <dbReference type="EMBL" id="AGY59605.1"/>
    </source>
</evidence>
<dbReference type="Gene3D" id="1.10.1780.10">
    <property type="entry name" value="Clp, N-terminal domain"/>
    <property type="match status" value="1"/>
</dbReference>
<evidence type="ECO:0000313" key="4">
    <source>
        <dbReference type="Proteomes" id="UP000017396"/>
    </source>
</evidence>
<organism evidence="3 4">
    <name type="scientific">Gloeobacter kilaueensis (strain ATCC BAA-2537 / CCAP 1431/1 / ULC 316 / JS1)</name>
    <dbReference type="NCBI Taxonomy" id="1183438"/>
    <lineage>
        <taxon>Bacteria</taxon>
        <taxon>Bacillati</taxon>
        <taxon>Cyanobacteriota</taxon>
        <taxon>Cyanophyceae</taxon>
        <taxon>Gloeobacterales</taxon>
        <taxon>Gloeobacteraceae</taxon>
        <taxon>Gloeobacter</taxon>
    </lineage>
</organism>
<dbReference type="HOGENOM" id="CLU_1737961_0_0_3"/>
<dbReference type="EMBL" id="CP003587">
    <property type="protein sequence ID" value="AGY59605.1"/>
    <property type="molecule type" value="Genomic_DNA"/>
</dbReference>
<reference evidence="3 4" key="1">
    <citation type="journal article" date="2013" name="PLoS ONE">
        <title>Cultivation and Complete Genome Sequencing of Gloeobacter kilaueensis sp. nov., from a Lava Cave in Kilauea Caldera, Hawai'i.</title>
        <authorList>
            <person name="Saw J.H."/>
            <person name="Schatz M."/>
            <person name="Brown M.V."/>
            <person name="Kunkel D.D."/>
            <person name="Foster J.S."/>
            <person name="Shick H."/>
            <person name="Christensen S."/>
            <person name="Hou S."/>
            <person name="Wan X."/>
            <person name="Donachie S.P."/>
        </authorList>
    </citation>
    <scope>NUCLEOTIDE SEQUENCE [LARGE SCALE GENOMIC DNA]</scope>
    <source>
        <strain evidence="4">JS</strain>
    </source>
</reference>
<dbReference type="InterPro" id="IPR036628">
    <property type="entry name" value="Clp_N_dom_sf"/>
</dbReference>
<dbReference type="InterPro" id="IPR004176">
    <property type="entry name" value="Clp_R_N"/>
</dbReference>
<dbReference type="STRING" id="1183438.GKIL_3359"/>
<proteinExistence type="predicted"/>
<dbReference type="Proteomes" id="UP000017396">
    <property type="component" value="Chromosome"/>
</dbReference>
<dbReference type="AlphaFoldDB" id="U5QPI8"/>
<keyword evidence="3" id="KW-0067">ATP-binding</keyword>
<feature type="domain" description="Clp R" evidence="2">
    <location>
        <begin position="7"/>
        <end position="150"/>
    </location>
</feature>
<keyword evidence="4" id="KW-1185">Reference proteome</keyword>
<gene>
    <name evidence="3" type="ORF">GKIL_3359</name>
</gene>
<dbReference type="KEGG" id="glj:GKIL_3359"/>
<dbReference type="PROSITE" id="PS51903">
    <property type="entry name" value="CLP_R"/>
    <property type="match status" value="1"/>
</dbReference>
<dbReference type="GO" id="GO:0005524">
    <property type="term" value="F:ATP binding"/>
    <property type="evidence" value="ECO:0007669"/>
    <property type="project" value="UniProtKB-KW"/>
</dbReference>
<sequence length="150" mass="16672">MESRFSLDDYSEKALYIIIASSGVAQSFLSNTVELEHLLFSLASVPETVSFSILKRFELGLKALRDSIERLSFTKKAAANTTEPSPTYIFALNSALEEAHKDGFAMVSDRHLFLGFIRAVEVYGGVSEVILSEFNITPSALREQLCKEQL</sequence>
<dbReference type="Pfam" id="PF02861">
    <property type="entry name" value="Clp_N"/>
    <property type="match status" value="1"/>
</dbReference>
<evidence type="ECO:0000259" key="2">
    <source>
        <dbReference type="PROSITE" id="PS51903"/>
    </source>
</evidence>
<protein>
    <submittedName>
        <fullName evidence="3">ATPases with chaperone activity, ATP-binding subunit</fullName>
    </submittedName>
</protein>
<evidence type="ECO:0000256" key="1">
    <source>
        <dbReference type="PROSITE-ProRule" id="PRU01251"/>
    </source>
</evidence>
<keyword evidence="1" id="KW-0677">Repeat</keyword>
<accession>U5QPI8</accession>
<dbReference type="RefSeq" id="WP_023174898.1">
    <property type="nucleotide sequence ID" value="NC_022600.1"/>
</dbReference>